<proteinExistence type="predicted"/>
<reference evidence="7 8" key="1">
    <citation type="submission" date="2020-08" db="EMBL/GenBank/DDBJ databases">
        <title>Genomic Encyclopedia of Type Strains, Phase IV (KMG-IV): sequencing the most valuable type-strain genomes for metagenomic binning, comparative biology and taxonomic classification.</title>
        <authorList>
            <person name="Goeker M."/>
        </authorList>
    </citation>
    <scope>NUCLEOTIDE SEQUENCE [LARGE SCALE GENOMIC DNA]</scope>
    <source>
        <strain evidence="7 8">DSM 101064</strain>
    </source>
</reference>
<name>A0A7W9EZI4_9RHOB</name>
<evidence type="ECO:0000313" key="8">
    <source>
        <dbReference type="Proteomes" id="UP000535415"/>
    </source>
</evidence>
<protein>
    <submittedName>
        <fullName evidence="7">Putative membrane protein</fullName>
    </submittedName>
</protein>
<keyword evidence="4 5" id="KW-0472">Membrane</keyword>
<feature type="transmembrane region" description="Helical" evidence="5">
    <location>
        <begin position="48"/>
        <end position="71"/>
    </location>
</feature>
<keyword evidence="1" id="KW-1003">Cell membrane</keyword>
<comment type="caution">
    <text evidence="7">The sequence shown here is derived from an EMBL/GenBank/DDBJ whole genome shotgun (WGS) entry which is preliminary data.</text>
</comment>
<evidence type="ECO:0000256" key="3">
    <source>
        <dbReference type="ARBA" id="ARBA00022989"/>
    </source>
</evidence>
<gene>
    <name evidence="7" type="ORF">FHS72_003389</name>
</gene>
<evidence type="ECO:0000313" key="7">
    <source>
        <dbReference type="EMBL" id="MBB5723744.1"/>
    </source>
</evidence>
<dbReference type="AlphaFoldDB" id="A0A7W9EZI4"/>
<organism evidence="7 8">
    <name type="scientific">Yoonia ponticola</name>
    <dbReference type="NCBI Taxonomy" id="1524255"/>
    <lineage>
        <taxon>Bacteria</taxon>
        <taxon>Pseudomonadati</taxon>
        <taxon>Pseudomonadota</taxon>
        <taxon>Alphaproteobacteria</taxon>
        <taxon>Rhodobacterales</taxon>
        <taxon>Paracoccaceae</taxon>
        <taxon>Yoonia</taxon>
    </lineage>
</organism>
<evidence type="ECO:0000259" key="6">
    <source>
        <dbReference type="Pfam" id="PF06305"/>
    </source>
</evidence>
<dbReference type="GO" id="GO:0005886">
    <property type="term" value="C:plasma membrane"/>
    <property type="evidence" value="ECO:0007669"/>
    <property type="project" value="InterPro"/>
</dbReference>
<feature type="domain" description="Lipopolysaccharide assembly protein A" evidence="6">
    <location>
        <begin position="47"/>
        <end position="94"/>
    </location>
</feature>
<evidence type="ECO:0000256" key="2">
    <source>
        <dbReference type="ARBA" id="ARBA00022692"/>
    </source>
</evidence>
<dbReference type="Pfam" id="PF06305">
    <property type="entry name" value="LapA_dom"/>
    <property type="match status" value="1"/>
</dbReference>
<sequence length="120" mass="13503">MKTIRYAFWALVALVLILVGLANRDFVTVRAMPPALADMLAISPDVTLPMFIIIFVSVGVGLLIGFFWEWIREHRIRVQGRKKAREVSQLKREVDTLKTEKAGGNQDDVLALLESPRGKV</sequence>
<keyword evidence="3 5" id="KW-1133">Transmembrane helix</keyword>
<accession>A0A7W9EZI4</accession>
<dbReference type="InterPro" id="IPR010445">
    <property type="entry name" value="LapA_dom"/>
</dbReference>
<dbReference type="RefSeq" id="WP_183530884.1">
    <property type="nucleotide sequence ID" value="NZ_JACIJM010000013.1"/>
</dbReference>
<evidence type="ECO:0000256" key="5">
    <source>
        <dbReference type="SAM" id="Phobius"/>
    </source>
</evidence>
<keyword evidence="2 5" id="KW-0812">Transmembrane</keyword>
<dbReference type="Proteomes" id="UP000535415">
    <property type="component" value="Unassembled WGS sequence"/>
</dbReference>
<dbReference type="EMBL" id="JACIJM010000013">
    <property type="protein sequence ID" value="MBB5723744.1"/>
    <property type="molecule type" value="Genomic_DNA"/>
</dbReference>
<evidence type="ECO:0000256" key="1">
    <source>
        <dbReference type="ARBA" id="ARBA00022475"/>
    </source>
</evidence>
<evidence type="ECO:0000256" key="4">
    <source>
        <dbReference type="ARBA" id="ARBA00023136"/>
    </source>
</evidence>
<keyword evidence="8" id="KW-1185">Reference proteome</keyword>